<organism evidence="8 9">
    <name type="scientific">Edwardsiella ictaluri</name>
    <dbReference type="NCBI Taxonomy" id="67780"/>
    <lineage>
        <taxon>Bacteria</taxon>
        <taxon>Pseudomonadati</taxon>
        <taxon>Pseudomonadota</taxon>
        <taxon>Gammaproteobacteria</taxon>
        <taxon>Enterobacterales</taxon>
        <taxon>Hafniaceae</taxon>
        <taxon>Edwardsiella</taxon>
    </lineage>
</organism>
<protein>
    <recommendedName>
        <fullName evidence="6">Modulator protein MzrA</fullName>
    </recommendedName>
</protein>
<keyword evidence="5 6" id="KW-0472">Membrane</keyword>
<feature type="transmembrane region" description="Helical" evidence="6">
    <location>
        <begin position="18"/>
        <end position="37"/>
    </location>
</feature>
<reference evidence="8 9" key="1">
    <citation type="submission" date="2022-02" db="EMBL/GenBank/DDBJ databases">
        <title>Phenotypic, genotypic and serological characterization of Edwardsiella ictaluri from catfish and ornamental fish species.</title>
        <authorList>
            <person name="Rose D."/>
            <person name="Tekedar H.C."/>
            <person name="Waldbieser G.C."/>
            <person name="Aarattuthodi S."/>
            <person name="Griffin M.J."/>
        </authorList>
    </citation>
    <scope>NUCLEOTIDE SEQUENCE [LARGE SCALE GENOMIC DNA]</scope>
    <source>
        <strain evidence="8 9">13 TAL-140 K3</strain>
    </source>
</reference>
<keyword evidence="1 6" id="KW-1003">Cell membrane</keyword>
<accession>A0ABY8GKK1</accession>
<dbReference type="GeneID" id="69537578"/>
<keyword evidence="4 6" id="KW-1133">Transmembrane helix</keyword>
<dbReference type="RefSeq" id="WP_015869928.1">
    <property type="nucleotide sequence ID" value="NZ_AP028097.1"/>
</dbReference>
<proteinExistence type="inferred from homology"/>
<feature type="domain" description="SecD export protein N-terminal TM" evidence="7">
    <location>
        <begin position="14"/>
        <end position="110"/>
    </location>
</feature>
<evidence type="ECO:0000256" key="3">
    <source>
        <dbReference type="ARBA" id="ARBA00022692"/>
    </source>
</evidence>
<comment type="subcellular location">
    <subcellularLocation>
        <location evidence="6">Cell inner membrane</location>
        <topology evidence="6">Single-pass membrane protein</topology>
    </subcellularLocation>
</comment>
<evidence type="ECO:0000256" key="1">
    <source>
        <dbReference type="ARBA" id="ARBA00022475"/>
    </source>
</evidence>
<dbReference type="InterPro" id="IPR027398">
    <property type="entry name" value="SecD-TM"/>
</dbReference>
<evidence type="ECO:0000256" key="4">
    <source>
        <dbReference type="ARBA" id="ARBA00022989"/>
    </source>
</evidence>
<evidence type="ECO:0000256" key="6">
    <source>
        <dbReference type="HAMAP-Rule" id="MF_00904"/>
    </source>
</evidence>
<evidence type="ECO:0000313" key="9">
    <source>
        <dbReference type="Proteomes" id="UP001222680"/>
    </source>
</evidence>
<comment type="similarity">
    <text evidence="6">Belongs to the MzrA family.</text>
</comment>
<evidence type="ECO:0000259" key="7">
    <source>
        <dbReference type="Pfam" id="PF13721"/>
    </source>
</evidence>
<comment type="subunit">
    <text evidence="6">Interacts with EnvZ.</text>
</comment>
<dbReference type="Gene3D" id="3.30.70.260">
    <property type="match status" value="1"/>
</dbReference>
<dbReference type="InterPro" id="IPR026574">
    <property type="entry name" value="Modulator_MzrA"/>
</dbReference>
<dbReference type="Proteomes" id="UP001222680">
    <property type="component" value="Chromosome"/>
</dbReference>
<evidence type="ECO:0000313" key="8">
    <source>
        <dbReference type="EMBL" id="WFN98050.1"/>
    </source>
</evidence>
<comment type="function">
    <text evidence="6">Modulates the activity of the EnvZ/OmpR two-component regulatory system, probably by directly modulating EnvZ enzymatic activity and increasing stability of phosphorylated OmpR.</text>
</comment>
<name>A0ABY8GKK1_EDWIC</name>
<keyword evidence="3 6" id="KW-0812">Transmembrane</keyword>
<keyword evidence="9" id="KW-1185">Reference proteome</keyword>
<dbReference type="Pfam" id="PF13721">
    <property type="entry name" value="SecD-TM1"/>
    <property type="match status" value="1"/>
</dbReference>
<gene>
    <name evidence="6 8" type="primary">mzrA</name>
    <name evidence="8" type="ORF">MAY91_09185</name>
</gene>
<evidence type="ECO:0000256" key="5">
    <source>
        <dbReference type="ARBA" id="ARBA00023136"/>
    </source>
</evidence>
<keyword evidence="2 6" id="KW-0997">Cell inner membrane</keyword>
<evidence type="ECO:0000256" key="2">
    <source>
        <dbReference type="ARBA" id="ARBA00022519"/>
    </source>
</evidence>
<sequence>MNQANSQPFTRRQGWKRILGLLLFIVAALTVVILPQLGHKEVSLQIRATHNGLATPDGFFVYQKLDENGVSITSITQDREGLVIRLAHPEQRTLALQVLQRELPPGYSIADKILHRSLFYKSERPAAATLSYSAGHNR</sequence>
<dbReference type="NCBIfam" id="NF007915">
    <property type="entry name" value="PRK10629.1"/>
    <property type="match status" value="1"/>
</dbReference>
<dbReference type="EMBL" id="CP092014">
    <property type="protein sequence ID" value="WFN98050.1"/>
    <property type="molecule type" value="Genomic_DNA"/>
</dbReference>
<dbReference type="HAMAP" id="MF_00904">
    <property type="entry name" value="Modulator_MzrA"/>
    <property type="match status" value="1"/>
</dbReference>